<dbReference type="RefSeq" id="WP_006115420.1">
    <property type="nucleotide sequence ID" value="NZ_AEUP01000006.1"/>
</dbReference>
<accession>F1YR63</accession>
<evidence type="ECO:0000313" key="3">
    <source>
        <dbReference type="Proteomes" id="UP000018454"/>
    </source>
</evidence>
<keyword evidence="1" id="KW-0812">Transmembrane</keyword>
<name>F1YR63_9PROT</name>
<sequence>MTNKSNGAYIKATRFFLIITFCLIILLFVIGFFMKSDDIYYDYDFSSQEYKHPVLHVDNVPKNMIPIAQKAFDALLDACPGLKAASSRGESWDVLAFPERLGGLSPLKDVSFLFETDINKEVFSKFPKGLQDPQWGNHIMYRIDLVKHGVWMDWPTDIWLCHESLFGNQSSDQDFIMGYQRTWHQSNVFKSIPDMPSLPDGPLSHPKVTPYHRPNIKGGSSQKYVSEAMSYLGNCTSWTGDLSCMSAQDKFVRQYVNALAGDYAAQKDVIFDFMLPEDEDGPVKASKIQGCAWAQVVAYSGSPYVTKTDRSMMILDCDGLQAPDLDASKIRAAAINHEIKTAHVHRLPVPEIEYDPRSGKNETEAD</sequence>
<keyword evidence="1" id="KW-0472">Membrane</keyword>
<dbReference type="OrthoDB" id="7226379at2"/>
<proteinExistence type="predicted"/>
<dbReference type="EMBL" id="AEUP01000006">
    <property type="protein sequence ID" value="EGE48723.1"/>
    <property type="molecule type" value="Genomic_DNA"/>
</dbReference>
<dbReference type="AlphaFoldDB" id="F1YR63"/>
<protein>
    <submittedName>
        <fullName evidence="2">Uncharacterized protein</fullName>
    </submittedName>
</protein>
<evidence type="ECO:0000313" key="2">
    <source>
        <dbReference type="EMBL" id="EGE48723.1"/>
    </source>
</evidence>
<gene>
    <name evidence="2" type="ORF">APO_0388</name>
</gene>
<comment type="caution">
    <text evidence="2">The sequence shown here is derived from an EMBL/GenBank/DDBJ whole genome shotgun (WGS) entry which is preliminary data.</text>
</comment>
<evidence type="ECO:0000256" key="1">
    <source>
        <dbReference type="SAM" id="Phobius"/>
    </source>
</evidence>
<feature type="transmembrane region" description="Helical" evidence="1">
    <location>
        <begin position="12"/>
        <end position="34"/>
    </location>
</feature>
<reference evidence="2 3" key="1">
    <citation type="journal article" date="2011" name="Science">
        <title>Drosophila microbiome modulates host developmental and metabolic homeostasis via insulin signaling.</title>
        <authorList>
            <person name="Shin S.C."/>
            <person name="Kim S.H."/>
            <person name="You H."/>
            <person name="Kim B."/>
            <person name="Kim A.C."/>
            <person name="Lee K.A."/>
            <person name="Yoon J.H."/>
            <person name="Ryu J.H."/>
            <person name="Lee W.J."/>
        </authorList>
    </citation>
    <scope>NUCLEOTIDE SEQUENCE [LARGE SCALE GENOMIC DNA]</scope>
    <source>
        <strain evidence="2 3">DM001</strain>
    </source>
</reference>
<organism evidence="2 3">
    <name type="scientific">Acetobacter pomorum DM001</name>
    <dbReference type="NCBI Taxonomy" id="945681"/>
    <lineage>
        <taxon>Bacteria</taxon>
        <taxon>Pseudomonadati</taxon>
        <taxon>Pseudomonadota</taxon>
        <taxon>Alphaproteobacteria</taxon>
        <taxon>Acetobacterales</taxon>
        <taxon>Acetobacteraceae</taxon>
        <taxon>Acetobacter</taxon>
    </lineage>
</organism>
<keyword evidence="1" id="KW-1133">Transmembrane helix</keyword>
<dbReference type="Proteomes" id="UP000018454">
    <property type="component" value="Unassembled WGS sequence"/>
</dbReference>